<keyword evidence="1" id="KW-0479">Metal-binding</keyword>
<dbReference type="PANTHER" id="PTHR11358">
    <property type="entry name" value="ARGINASE/AGMATINASE"/>
    <property type="match status" value="1"/>
</dbReference>
<evidence type="ECO:0000256" key="2">
    <source>
        <dbReference type="ARBA" id="ARBA00022801"/>
    </source>
</evidence>
<dbReference type="Gene3D" id="3.40.800.10">
    <property type="entry name" value="Ureohydrolase domain"/>
    <property type="match status" value="1"/>
</dbReference>
<evidence type="ECO:0000313" key="6">
    <source>
        <dbReference type="Proteomes" id="UP001597389"/>
    </source>
</evidence>
<evidence type="ECO:0000256" key="1">
    <source>
        <dbReference type="ARBA" id="ARBA00022723"/>
    </source>
</evidence>
<dbReference type="CDD" id="cd09990">
    <property type="entry name" value="Agmatinase-like"/>
    <property type="match status" value="1"/>
</dbReference>
<accession>A0ABW4ZCW7</accession>
<organism evidence="5 6">
    <name type="scientific">Rubritalea tangerina</name>
    <dbReference type="NCBI Taxonomy" id="430798"/>
    <lineage>
        <taxon>Bacteria</taxon>
        <taxon>Pseudomonadati</taxon>
        <taxon>Verrucomicrobiota</taxon>
        <taxon>Verrucomicrobiia</taxon>
        <taxon>Verrucomicrobiales</taxon>
        <taxon>Rubritaleaceae</taxon>
        <taxon>Rubritalea</taxon>
    </lineage>
</organism>
<dbReference type="InterPro" id="IPR006035">
    <property type="entry name" value="Ureohydrolase"/>
</dbReference>
<keyword evidence="6" id="KW-1185">Reference proteome</keyword>
<comment type="caution">
    <text evidence="5">The sequence shown here is derived from an EMBL/GenBank/DDBJ whole genome shotgun (WGS) entry which is preliminary data.</text>
</comment>
<dbReference type="Proteomes" id="UP001597389">
    <property type="component" value="Unassembled WGS sequence"/>
</dbReference>
<name>A0ABW4ZCW7_9BACT</name>
<comment type="similarity">
    <text evidence="3">Belongs to the arginase family.</text>
</comment>
<gene>
    <name evidence="5" type="ORF">ACFSW8_12535</name>
</gene>
<proteinExistence type="inferred from homology"/>
<evidence type="ECO:0000256" key="3">
    <source>
        <dbReference type="PROSITE-ProRule" id="PRU00742"/>
    </source>
</evidence>
<evidence type="ECO:0000313" key="5">
    <source>
        <dbReference type="EMBL" id="MFD2159728.1"/>
    </source>
</evidence>
<dbReference type="RefSeq" id="WP_377089706.1">
    <property type="nucleotide sequence ID" value="NZ_JBHSJL010000014.1"/>
</dbReference>
<dbReference type="SUPFAM" id="SSF52768">
    <property type="entry name" value="Arginase/deacetylase"/>
    <property type="match status" value="1"/>
</dbReference>
<dbReference type="PROSITE" id="PS51409">
    <property type="entry name" value="ARGINASE_2"/>
    <property type="match status" value="1"/>
</dbReference>
<sequence>MKILQDKATNVWRSERDPKRNPERTPGPIDIQRYDVQLEPVGIKTFFQLPVALEKKDLVAGQVDVAIFGAATAALPHSAGNMWAPAEIRYTRDWGAYGDPKFPLSWIEYETLLNPFENLTAVDYGDVGLNPYNQVHTLEEIRRVTREVASTGAIPFAVGGDHSVPNATYRGIVDVYGKKKVGFVHFDVHLDRGTGKFGAFYHSGSYMNMAVDEGLLDGKHVVQFGMGSPAFGEDLYDEILEEGGKVYHLHEIRRDGVDAIFAKMYEDLKDVELVYVSFDIDVFDMSYAPGTGSSEPTGMTPNELFPHLRKFAATKTIVGLDLVEFNPFYDNKGQQTARLCRRVMLQFLTGISMKKKGMDPNYINPRVSGKP</sequence>
<feature type="compositionally biased region" description="Basic and acidic residues" evidence="4">
    <location>
        <begin position="13"/>
        <end position="23"/>
    </location>
</feature>
<dbReference type="PRINTS" id="PR00116">
    <property type="entry name" value="ARGINASE"/>
</dbReference>
<dbReference type="PANTHER" id="PTHR11358:SF26">
    <property type="entry name" value="GUANIDINO ACID HYDROLASE, MITOCHONDRIAL"/>
    <property type="match status" value="1"/>
</dbReference>
<dbReference type="InterPro" id="IPR023696">
    <property type="entry name" value="Ureohydrolase_dom_sf"/>
</dbReference>
<dbReference type="Pfam" id="PF00491">
    <property type="entry name" value="Arginase"/>
    <property type="match status" value="1"/>
</dbReference>
<dbReference type="EMBL" id="JBHUJB010000051">
    <property type="protein sequence ID" value="MFD2159728.1"/>
    <property type="molecule type" value="Genomic_DNA"/>
</dbReference>
<reference evidence="6" key="1">
    <citation type="journal article" date="2019" name="Int. J. Syst. Evol. Microbiol.">
        <title>The Global Catalogue of Microorganisms (GCM) 10K type strain sequencing project: providing services to taxonomists for standard genome sequencing and annotation.</title>
        <authorList>
            <consortium name="The Broad Institute Genomics Platform"/>
            <consortium name="The Broad Institute Genome Sequencing Center for Infectious Disease"/>
            <person name="Wu L."/>
            <person name="Ma J."/>
        </authorList>
    </citation>
    <scope>NUCLEOTIDE SEQUENCE [LARGE SCALE GENOMIC DNA]</scope>
    <source>
        <strain evidence="6">CCUG 57942</strain>
    </source>
</reference>
<protein>
    <submittedName>
        <fullName evidence="5">Agmatinase family protein</fullName>
    </submittedName>
</protein>
<evidence type="ECO:0000256" key="4">
    <source>
        <dbReference type="SAM" id="MobiDB-lite"/>
    </source>
</evidence>
<feature type="region of interest" description="Disordered" evidence="4">
    <location>
        <begin position="1"/>
        <end position="29"/>
    </location>
</feature>
<keyword evidence="2" id="KW-0378">Hydrolase</keyword>